<feature type="transmembrane region" description="Helical" evidence="1">
    <location>
        <begin position="265"/>
        <end position="282"/>
    </location>
</feature>
<comment type="caution">
    <text evidence="2">The sequence shown here is derived from an EMBL/GenBank/DDBJ whole genome shotgun (WGS) entry which is preliminary data.</text>
</comment>
<proteinExistence type="predicted"/>
<feature type="transmembrane region" description="Helical" evidence="1">
    <location>
        <begin position="303"/>
        <end position="322"/>
    </location>
</feature>
<sequence length="797" mass="90516">EAPIFYRWVSNLNLQFAFTFLTVFIDKSYLYEFINLLILLKLALSAGTVSCFFRYAEPKLNHMLHSFLCISYSLCGYGLLYYQNIVWLDLMLIFPLTMLGFLKLIKEKRSLLFTVFVTITIVLNYYLSYMVFLALILISALFLRYCVEDRGRAARQIGCAAFFSLGVSAPVWLPSLLQCFRSARTAGVLEELRRGGFFTEAETTLPVLLCSAAVVSIPVIIRLFPKSHLRKTLLLLLVLLSLPLIVEPINKLWHTGSYQAFPARYGYIPLFIGLWYFADCLSSLDYRQEEKEGILRQQKRYPIVLFAAAVHLLTLSLLLLFLNFDKITSYTKTLWFDPESLIWLLLISIHAASVIVLAIHFYLNHKISSRILAFTLVSICIIQGGFHASVLMGSAANFPDREKNLLNLEGMIPDDGMYRVKQNSKICDVNLLGAAGFKTLDHYTSLTDEEYLKTMKLLGYSSYWMETSSCCGTPISDVLLSNKYSIDENFQISATGAGNLAYLIPENILPEFSTHENRLEFQNAVFRSLTGKEGLTPYAPVRTEKLNISRVGETVYLEPDGEEGCLVFELEARQGETLYFDAFHEISTKLKEKINDTFAIEVNGVVVQESYPTQRCNGILELGKFDQGLVHITVRVKKQAELYSFGLYGYEEKNTELLRKQLTDAVFSVQGSRMEIRAEAEEGESLFLSTPYSPGMKITVNGVKTTPKLVWNCFLEIPLDKGENNVCVTYIPQGLWTGLWISSVTFLIAVFLGSYNRKKKLNKLQNCLERVSPILLNIAFYLVLAVIYILPVLLWIF</sequence>
<feature type="transmembrane region" description="Helical" evidence="1">
    <location>
        <begin position="371"/>
        <end position="392"/>
    </location>
</feature>
<dbReference type="InterPro" id="IPR018580">
    <property type="entry name" value="Uncharacterised_YfhO"/>
</dbReference>
<accession>A0ABT1S2J8</accession>
<feature type="non-terminal residue" evidence="2">
    <location>
        <position position="1"/>
    </location>
</feature>
<organism evidence="2 3">
    <name type="scientific">Neglectibacter timonensis</name>
    <dbReference type="NCBI Taxonomy" id="1776382"/>
    <lineage>
        <taxon>Bacteria</taxon>
        <taxon>Bacillati</taxon>
        <taxon>Bacillota</taxon>
        <taxon>Clostridia</taxon>
        <taxon>Eubacteriales</taxon>
        <taxon>Oscillospiraceae</taxon>
        <taxon>Neglectibacter</taxon>
    </lineage>
</organism>
<name>A0ABT1S2J8_9FIRM</name>
<evidence type="ECO:0000313" key="3">
    <source>
        <dbReference type="Proteomes" id="UP001524473"/>
    </source>
</evidence>
<keyword evidence="1" id="KW-0812">Transmembrane</keyword>
<dbReference type="PANTHER" id="PTHR38454:SF1">
    <property type="entry name" value="INTEGRAL MEMBRANE PROTEIN"/>
    <property type="match status" value="1"/>
</dbReference>
<keyword evidence="1" id="KW-0472">Membrane</keyword>
<keyword evidence="1" id="KW-1133">Transmembrane helix</keyword>
<reference evidence="2 3" key="1">
    <citation type="submission" date="2022-06" db="EMBL/GenBank/DDBJ databases">
        <title>Isolation of gut microbiota from human fecal samples.</title>
        <authorList>
            <person name="Pamer E.G."/>
            <person name="Barat B."/>
            <person name="Waligurski E."/>
            <person name="Medina S."/>
            <person name="Paddock L."/>
            <person name="Mostad J."/>
        </authorList>
    </citation>
    <scope>NUCLEOTIDE SEQUENCE [LARGE SCALE GENOMIC DNA]</scope>
    <source>
        <strain evidence="2 3">DFI.9.73</strain>
    </source>
</reference>
<feature type="transmembrane region" description="Helical" evidence="1">
    <location>
        <begin position="37"/>
        <end position="56"/>
    </location>
</feature>
<dbReference type="PANTHER" id="PTHR38454">
    <property type="entry name" value="INTEGRAL MEMBRANE PROTEIN-RELATED"/>
    <property type="match status" value="1"/>
</dbReference>
<evidence type="ECO:0000313" key="2">
    <source>
        <dbReference type="EMBL" id="MCQ4841169.1"/>
    </source>
</evidence>
<dbReference type="Proteomes" id="UP001524473">
    <property type="component" value="Unassembled WGS sequence"/>
</dbReference>
<feature type="transmembrane region" description="Helical" evidence="1">
    <location>
        <begin position="159"/>
        <end position="183"/>
    </location>
</feature>
<feature type="transmembrane region" description="Helical" evidence="1">
    <location>
        <begin position="734"/>
        <end position="753"/>
    </location>
</feature>
<dbReference type="Pfam" id="PF09586">
    <property type="entry name" value="YfhO"/>
    <property type="match status" value="1"/>
</dbReference>
<feature type="transmembrane region" description="Helical" evidence="1">
    <location>
        <begin position="774"/>
        <end position="796"/>
    </location>
</feature>
<feature type="transmembrane region" description="Helical" evidence="1">
    <location>
        <begin position="342"/>
        <end position="364"/>
    </location>
</feature>
<feature type="transmembrane region" description="Helical" evidence="1">
    <location>
        <begin position="125"/>
        <end position="147"/>
    </location>
</feature>
<feature type="transmembrane region" description="Helical" evidence="1">
    <location>
        <begin position="203"/>
        <end position="221"/>
    </location>
</feature>
<dbReference type="EMBL" id="JANFZH010000039">
    <property type="protein sequence ID" value="MCQ4841169.1"/>
    <property type="molecule type" value="Genomic_DNA"/>
</dbReference>
<feature type="transmembrane region" description="Helical" evidence="1">
    <location>
        <begin position="233"/>
        <end position="253"/>
    </location>
</feature>
<protein>
    <submittedName>
        <fullName evidence="2">YfhO family protein</fullName>
    </submittedName>
</protein>
<dbReference type="RefSeq" id="WP_256192260.1">
    <property type="nucleotide sequence ID" value="NZ_JANFZG010000041.1"/>
</dbReference>
<gene>
    <name evidence="2" type="ORF">NE695_14735</name>
</gene>
<keyword evidence="3" id="KW-1185">Reference proteome</keyword>
<feature type="transmembrane region" description="Helical" evidence="1">
    <location>
        <begin position="62"/>
        <end position="80"/>
    </location>
</feature>
<evidence type="ECO:0000256" key="1">
    <source>
        <dbReference type="SAM" id="Phobius"/>
    </source>
</evidence>